<organism evidence="3 4">
    <name type="scientific">Peptoniphilus indolicus</name>
    <dbReference type="NCBI Taxonomy" id="33030"/>
    <lineage>
        <taxon>Bacteria</taxon>
        <taxon>Bacillati</taxon>
        <taxon>Bacillota</taxon>
        <taxon>Tissierellia</taxon>
        <taxon>Tissierellales</taxon>
        <taxon>Peptoniphilaceae</taxon>
        <taxon>Peptoniphilus</taxon>
    </lineage>
</organism>
<proteinExistence type="predicted"/>
<evidence type="ECO:0000313" key="4">
    <source>
        <dbReference type="Proteomes" id="UP000254777"/>
    </source>
</evidence>
<evidence type="ECO:0000259" key="2">
    <source>
        <dbReference type="Pfam" id="PF07833"/>
    </source>
</evidence>
<dbReference type="EMBL" id="UGTH01000001">
    <property type="protein sequence ID" value="SUB75858.1"/>
    <property type="molecule type" value="Genomic_DNA"/>
</dbReference>
<feature type="chain" id="PRO_5039410973" evidence="1">
    <location>
        <begin position="21"/>
        <end position="153"/>
    </location>
</feature>
<sequence>MKKIITVLICVFIMSSLCFAGERELKVSIMGKQFEDISGVFLQQETGRVMVSVRGIAEKLGATVEYLPSTEERGAGFVINHNDVSIRMFEDSSRAYLMKNSNMKSIDMGAKVVNINSINFVPVRFISENLNFKVEWKNFDMYDLVEITENKNI</sequence>
<keyword evidence="1" id="KW-0732">Signal</keyword>
<name>A0A379DCY6_9FIRM</name>
<feature type="signal peptide" evidence="1">
    <location>
        <begin position="1"/>
        <end position="20"/>
    </location>
</feature>
<dbReference type="InterPro" id="IPR012854">
    <property type="entry name" value="Cu_amine_oxidase-like_N"/>
</dbReference>
<evidence type="ECO:0000313" key="3">
    <source>
        <dbReference type="EMBL" id="SUB75858.1"/>
    </source>
</evidence>
<dbReference type="SUPFAM" id="SSF55383">
    <property type="entry name" value="Copper amine oxidase, domain N"/>
    <property type="match status" value="1"/>
</dbReference>
<dbReference type="RefSeq" id="WP_004823386.1">
    <property type="nucleotide sequence ID" value="NZ_UGTH01000001.1"/>
</dbReference>
<accession>A0A379DCY6</accession>
<protein>
    <submittedName>
        <fullName evidence="3">Copper amine oxidase N-terminal domain</fullName>
    </submittedName>
</protein>
<dbReference type="Pfam" id="PF07833">
    <property type="entry name" value="Cu_amine_oxidN1"/>
    <property type="match status" value="1"/>
</dbReference>
<dbReference type="Proteomes" id="UP000254777">
    <property type="component" value="Unassembled WGS sequence"/>
</dbReference>
<dbReference type="InterPro" id="IPR036582">
    <property type="entry name" value="Mao_N_sf"/>
</dbReference>
<dbReference type="AlphaFoldDB" id="A0A379DCY6"/>
<reference evidence="3 4" key="1">
    <citation type="submission" date="2018-06" db="EMBL/GenBank/DDBJ databases">
        <authorList>
            <consortium name="Pathogen Informatics"/>
            <person name="Doyle S."/>
        </authorList>
    </citation>
    <scope>NUCLEOTIDE SEQUENCE [LARGE SCALE GENOMIC DNA]</scope>
    <source>
        <strain evidence="3 4">NCTC11088</strain>
    </source>
</reference>
<feature type="domain" description="Copper amine oxidase-like N-terminal" evidence="2">
    <location>
        <begin position="45"/>
        <end position="138"/>
    </location>
</feature>
<evidence type="ECO:0000256" key="1">
    <source>
        <dbReference type="SAM" id="SignalP"/>
    </source>
</evidence>
<dbReference type="Gene3D" id="3.30.457.10">
    <property type="entry name" value="Copper amine oxidase-like, N-terminal domain"/>
    <property type="match status" value="1"/>
</dbReference>
<gene>
    <name evidence="3" type="ORF">NCTC11088_01662</name>
</gene>